<dbReference type="Pfam" id="PF10528">
    <property type="entry name" value="GLEYA"/>
    <property type="match status" value="1"/>
</dbReference>
<dbReference type="Proteomes" id="UP000016928">
    <property type="component" value="Unassembled WGS sequence"/>
</dbReference>
<sequence length="512" mass="53160">MTVVLNLPQPYTTITTYVDSLTAPLTITNQPANPGDPATVVVESPQAYTTVTTYVDGLTAPLTTTNQPANPGDPATVVVESPQGYTTVTTYVNSLTAPLTITNRPANPGDPATVVVKSPQGYTTVTTYVDVSTTTHSPISQGGVATVVVQEPQHYTTVTSWGSFSAAHTTTFSPTSPGGTGTVVVQNPQPYTTVTSWGSFSTVSTTTYSPISQGGVATVVVQQPQSYTTVTSWGTFSAAGTTTLSPTSPGGVATVVMQKPQPYTTVTTYYTTVSSVSTSTGTPASAGQTATVVVVAPAVGTKAADQTCNNAGLEYAIYTNPFYNADPPNYSALNVSYFATSAPTYTGITKSIGITEPGGVKAGNSGPAQAIYPGSPSQTWQYKAVNHRAFLYAPINGTYSVVVPYSDEVTLVWVGDKALSTWSRARSSADLAQNYSSGPSSSMTFKIQLTAGTYTPFRVFWANAQGDYSMIVTVTAPDGTVIVDGSGSSSKYFIRFACDSSTPSYPAFGSGG</sequence>
<dbReference type="VEuPathDB" id="FungiDB:FOC1_g10001111"/>
<reference evidence="3" key="2">
    <citation type="journal article" date="2014" name="PLoS ONE">
        <title>Genome and Transcriptome Analysis of the Fungal Pathogen Fusarium oxysporum f. sp. cubense Causing Banana Vascular Wilt Disease.</title>
        <authorList>
            <person name="Guo L."/>
            <person name="Han L."/>
            <person name="Yang L."/>
            <person name="Zeng H."/>
            <person name="Fan D."/>
            <person name="Zhu Y."/>
            <person name="Feng Y."/>
            <person name="Wang G."/>
            <person name="Peng C."/>
            <person name="Jiang X."/>
            <person name="Zhou D."/>
            <person name="Ni P."/>
            <person name="Liang C."/>
            <person name="Liu L."/>
            <person name="Wang J."/>
            <person name="Mao C."/>
            <person name="Fang X."/>
            <person name="Peng M."/>
            <person name="Huang J."/>
        </authorList>
    </citation>
    <scope>NUCLEOTIDE SEQUENCE [LARGE SCALE GENOMIC DNA]</scope>
    <source>
        <strain evidence="3">race 1</strain>
    </source>
</reference>
<name>N4UD81_FUSC1</name>
<dbReference type="PANTHER" id="PTHR33793:SF2">
    <property type="entry name" value="AGGLUTININ-LIKE PROTEIN 6"/>
    <property type="match status" value="1"/>
</dbReference>
<dbReference type="EMBL" id="KB730223">
    <property type="protein sequence ID" value="ENH69342.1"/>
    <property type="molecule type" value="Genomic_DNA"/>
</dbReference>
<protein>
    <submittedName>
        <fullName evidence="2">Agglutinin-like protein 2</fullName>
    </submittedName>
</protein>
<dbReference type="Gene3D" id="2.60.120.1560">
    <property type="match status" value="1"/>
</dbReference>
<organism evidence="2 3">
    <name type="scientific">Fusarium oxysporum f. sp. cubense (strain race 1)</name>
    <name type="common">Panama disease fungus</name>
    <dbReference type="NCBI Taxonomy" id="1229664"/>
    <lineage>
        <taxon>Eukaryota</taxon>
        <taxon>Fungi</taxon>
        <taxon>Dikarya</taxon>
        <taxon>Ascomycota</taxon>
        <taxon>Pezizomycotina</taxon>
        <taxon>Sordariomycetes</taxon>
        <taxon>Hypocreomycetidae</taxon>
        <taxon>Hypocreales</taxon>
        <taxon>Nectriaceae</taxon>
        <taxon>Fusarium</taxon>
        <taxon>Fusarium oxysporum species complex</taxon>
    </lineage>
</organism>
<accession>N4UD81</accession>
<dbReference type="InterPro" id="IPR008440">
    <property type="entry name" value="Agglutinin-like_ALS_rpt"/>
</dbReference>
<gene>
    <name evidence="2" type="ORF">FOC1_g10001111</name>
</gene>
<evidence type="ECO:0000259" key="1">
    <source>
        <dbReference type="PROSITE" id="PS51820"/>
    </source>
</evidence>
<dbReference type="AlphaFoldDB" id="N4UD81"/>
<dbReference type="GO" id="GO:0007155">
    <property type="term" value="P:cell adhesion"/>
    <property type="evidence" value="ECO:0007669"/>
    <property type="project" value="InterPro"/>
</dbReference>
<dbReference type="PROSITE" id="PS51820">
    <property type="entry name" value="PA14"/>
    <property type="match status" value="1"/>
</dbReference>
<evidence type="ECO:0000313" key="3">
    <source>
        <dbReference type="Proteomes" id="UP000016928"/>
    </source>
</evidence>
<dbReference type="OrthoDB" id="4388755at2759"/>
<reference evidence="3" key="1">
    <citation type="submission" date="2012-09" db="EMBL/GenBank/DDBJ databases">
        <title>Genome sequencing and comparative transcriptomics of race 1 and race 4 of banana pathogen: Fusarium oxysporum f. sp. cubense.</title>
        <authorList>
            <person name="Fang X."/>
            <person name="Huang J."/>
        </authorList>
    </citation>
    <scope>NUCLEOTIDE SEQUENCE [LARGE SCALE GENOMIC DNA]</scope>
    <source>
        <strain evidence="3">race 1</strain>
    </source>
</reference>
<dbReference type="InterPro" id="IPR033504">
    <property type="entry name" value="ALS"/>
</dbReference>
<proteinExistence type="predicted"/>
<evidence type="ECO:0000313" key="2">
    <source>
        <dbReference type="EMBL" id="ENH69342.1"/>
    </source>
</evidence>
<dbReference type="STRING" id="1229664.N4UD81"/>
<feature type="domain" description="PA14" evidence="1">
    <location>
        <begin position="328"/>
        <end position="488"/>
    </location>
</feature>
<dbReference type="Pfam" id="PF05792">
    <property type="entry name" value="Candida_ALS"/>
    <property type="match status" value="8"/>
</dbReference>
<dbReference type="InterPro" id="IPR037524">
    <property type="entry name" value="PA14/GLEYA"/>
</dbReference>
<dbReference type="PANTHER" id="PTHR33793">
    <property type="entry name" value="ALPHA-AGGLUTININ"/>
    <property type="match status" value="1"/>
</dbReference>
<dbReference type="OMA" id="YPIRILY"/>
<dbReference type="InterPro" id="IPR018871">
    <property type="entry name" value="GLEYA_adhesin_domain"/>
</dbReference>
<dbReference type="HOGENOM" id="CLU_532131_0_0_1"/>